<proteinExistence type="predicted"/>
<dbReference type="PANTHER" id="PTHR35392">
    <property type="entry name" value="ZN(II)2CYS6 TRANSCRIPTION FACTOR (EUROFUNG)-RELATED-RELATED"/>
    <property type="match status" value="1"/>
</dbReference>
<dbReference type="InterPro" id="IPR052973">
    <property type="entry name" value="Fungal_sec-metab_reg_TF"/>
</dbReference>
<organism evidence="3 4">
    <name type="scientific">Clohesyomyces aquaticus</name>
    <dbReference type="NCBI Taxonomy" id="1231657"/>
    <lineage>
        <taxon>Eukaryota</taxon>
        <taxon>Fungi</taxon>
        <taxon>Dikarya</taxon>
        <taxon>Ascomycota</taxon>
        <taxon>Pezizomycotina</taxon>
        <taxon>Dothideomycetes</taxon>
        <taxon>Pleosporomycetidae</taxon>
        <taxon>Pleosporales</taxon>
        <taxon>Lindgomycetaceae</taxon>
        <taxon>Clohesyomyces</taxon>
    </lineage>
</organism>
<dbReference type="InterPro" id="IPR001138">
    <property type="entry name" value="Zn2Cys6_DnaBD"/>
</dbReference>
<dbReference type="OrthoDB" id="5426982at2759"/>
<reference evidence="3 4" key="1">
    <citation type="submission" date="2016-07" db="EMBL/GenBank/DDBJ databases">
        <title>Pervasive Adenine N6-methylation of Active Genes in Fungi.</title>
        <authorList>
            <consortium name="DOE Joint Genome Institute"/>
            <person name="Mondo S.J."/>
            <person name="Dannebaum R.O."/>
            <person name="Kuo R.C."/>
            <person name="Labutti K."/>
            <person name="Haridas S."/>
            <person name="Kuo A."/>
            <person name="Salamov A."/>
            <person name="Ahrendt S.R."/>
            <person name="Lipzen A."/>
            <person name="Sullivan W."/>
            <person name="Andreopoulos W.B."/>
            <person name="Clum A."/>
            <person name="Lindquist E."/>
            <person name="Daum C."/>
            <person name="Ramamoorthy G.K."/>
            <person name="Gryganskyi A."/>
            <person name="Culley D."/>
            <person name="Magnuson J.K."/>
            <person name="James T.Y."/>
            <person name="O'Malley M.A."/>
            <person name="Stajich J.E."/>
            <person name="Spatafora J.W."/>
            <person name="Visel A."/>
            <person name="Grigoriev I.V."/>
        </authorList>
    </citation>
    <scope>NUCLEOTIDE SEQUENCE [LARGE SCALE GENOMIC DNA]</scope>
    <source>
        <strain evidence="3 4">CBS 115471</strain>
    </source>
</reference>
<dbReference type="InterPro" id="IPR036864">
    <property type="entry name" value="Zn2-C6_fun-type_DNA-bd_sf"/>
</dbReference>
<feature type="region of interest" description="Disordered" evidence="2">
    <location>
        <begin position="1"/>
        <end position="40"/>
    </location>
</feature>
<protein>
    <recommendedName>
        <fullName evidence="5">Zn(2)-C6 fungal-type domain-containing protein</fullName>
    </recommendedName>
</protein>
<sequence length="299" mass="33356">MEPFEGVSDLSISTPRPQKRKRGSQHTTTKGISKKRPNIQSSGAFSCFSLGGDDVDIPRRSKFNDARKEEVRGIRRRGACLRCRLLKRACSGEDPCKTCLAAARAAAGSRALMWMECIRPSFQVMNIFDRGTKHPDLGHIQRIMDDLLNDDVSLDFHIPFALNVDAASAHLASWLTDDESRSTFSVVGVFSCSTNTNLLENALDPTLAKDLRLFVHLTTHLYTTDMQGGYREYSDEEIQAVRDFVGQRLLLTLDVLLRPSELEATVEKLGKLKALFLLILGTTVGMRYTCPEVSQPHPL</sequence>
<dbReference type="CDD" id="cd00067">
    <property type="entry name" value="GAL4"/>
    <property type="match status" value="1"/>
</dbReference>
<evidence type="ECO:0008006" key="5">
    <source>
        <dbReference type="Google" id="ProtNLM"/>
    </source>
</evidence>
<evidence type="ECO:0000313" key="3">
    <source>
        <dbReference type="EMBL" id="ORY10864.1"/>
    </source>
</evidence>
<dbReference type="PANTHER" id="PTHR35392:SF2">
    <property type="entry name" value="ZN(II)2CYS6 TRANSCRIPTION FACTOR (EUROFUNG)"/>
    <property type="match status" value="1"/>
</dbReference>
<dbReference type="GO" id="GO:0008270">
    <property type="term" value="F:zinc ion binding"/>
    <property type="evidence" value="ECO:0007669"/>
    <property type="project" value="InterPro"/>
</dbReference>
<dbReference type="AlphaFoldDB" id="A0A1Y1ZKZ6"/>
<evidence type="ECO:0000256" key="2">
    <source>
        <dbReference type="SAM" id="MobiDB-lite"/>
    </source>
</evidence>
<evidence type="ECO:0000313" key="4">
    <source>
        <dbReference type="Proteomes" id="UP000193144"/>
    </source>
</evidence>
<comment type="caution">
    <text evidence="3">The sequence shown here is derived from an EMBL/GenBank/DDBJ whole genome shotgun (WGS) entry which is preliminary data.</text>
</comment>
<dbReference type="EMBL" id="MCFA01000067">
    <property type="protein sequence ID" value="ORY10864.1"/>
    <property type="molecule type" value="Genomic_DNA"/>
</dbReference>
<dbReference type="Proteomes" id="UP000193144">
    <property type="component" value="Unassembled WGS sequence"/>
</dbReference>
<keyword evidence="4" id="KW-1185">Reference proteome</keyword>
<gene>
    <name evidence="3" type="ORF">BCR34DRAFT_338180</name>
</gene>
<keyword evidence="1" id="KW-0539">Nucleus</keyword>
<evidence type="ECO:0000256" key="1">
    <source>
        <dbReference type="ARBA" id="ARBA00023242"/>
    </source>
</evidence>
<dbReference type="SUPFAM" id="SSF57701">
    <property type="entry name" value="Zn2/Cys6 DNA-binding domain"/>
    <property type="match status" value="1"/>
</dbReference>
<accession>A0A1Y1ZKZ6</accession>
<dbReference type="GO" id="GO:0000981">
    <property type="term" value="F:DNA-binding transcription factor activity, RNA polymerase II-specific"/>
    <property type="evidence" value="ECO:0007669"/>
    <property type="project" value="InterPro"/>
</dbReference>
<name>A0A1Y1ZKZ6_9PLEO</name>